<reference evidence="2" key="1">
    <citation type="submission" date="2023-07" db="EMBL/GenBank/DDBJ databases">
        <title>Black Yeasts Isolated from many extreme environments.</title>
        <authorList>
            <person name="Coleine C."/>
            <person name="Stajich J.E."/>
            <person name="Selbmann L."/>
        </authorList>
    </citation>
    <scope>NUCLEOTIDE SEQUENCE</scope>
    <source>
        <strain evidence="2">CCFEE 5485</strain>
    </source>
</reference>
<protein>
    <submittedName>
        <fullName evidence="2">Uncharacterized protein</fullName>
    </submittedName>
</protein>
<comment type="caution">
    <text evidence="2">The sequence shown here is derived from an EMBL/GenBank/DDBJ whole genome shotgun (WGS) entry which is preliminary data.</text>
</comment>
<evidence type="ECO:0000313" key="2">
    <source>
        <dbReference type="EMBL" id="KAK3670884.1"/>
    </source>
</evidence>
<proteinExistence type="predicted"/>
<accession>A0AAE0WGL7</accession>
<sequence>MDDFGDGLELVYPGTGVADPTTTPTSERATRRQQSRHEMCFLDLPRELRDLTYAQALKKDRAVRIGFKYDCLYTEAYAQRQEEQRKARIKARTKSPHQGIYQASTSPDDVLLVRWMRWKEQLPAMAFASPLLKEEVLTAYYRLNSFKFHLRNFVDKRLCAEWIHNKAVLLKDLNHVDLYGTHVGPVAHGRAGLWERLPRSCLSTKCNCTKVDWFNKYIDTDTGRGLCGQLLPDGLDEHGVAGTLLRICEISEATEQARQAMDTGRETFDNRILWTDQPYKADGICGICAKERPYVVLNAQTGRYRTLQ</sequence>
<dbReference type="Proteomes" id="UP001274830">
    <property type="component" value="Unassembled WGS sequence"/>
</dbReference>
<dbReference type="AlphaFoldDB" id="A0AAE0WGL7"/>
<keyword evidence="3" id="KW-1185">Reference proteome</keyword>
<evidence type="ECO:0000313" key="3">
    <source>
        <dbReference type="Proteomes" id="UP001274830"/>
    </source>
</evidence>
<name>A0AAE0WGL7_9PEZI</name>
<evidence type="ECO:0000256" key="1">
    <source>
        <dbReference type="SAM" id="MobiDB-lite"/>
    </source>
</evidence>
<feature type="region of interest" description="Disordered" evidence="1">
    <location>
        <begin position="11"/>
        <end position="35"/>
    </location>
</feature>
<organism evidence="2 3">
    <name type="scientific">Recurvomyces mirabilis</name>
    <dbReference type="NCBI Taxonomy" id="574656"/>
    <lineage>
        <taxon>Eukaryota</taxon>
        <taxon>Fungi</taxon>
        <taxon>Dikarya</taxon>
        <taxon>Ascomycota</taxon>
        <taxon>Pezizomycotina</taxon>
        <taxon>Dothideomycetes</taxon>
        <taxon>Dothideomycetidae</taxon>
        <taxon>Mycosphaerellales</taxon>
        <taxon>Teratosphaeriaceae</taxon>
        <taxon>Recurvomyces</taxon>
    </lineage>
</organism>
<dbReference type="EMBL" id="JAUTXT010000049">
    <property type="protein sequence ID" value="KAK3670884.1"/>
    <property type="molecule type" value="Genomic_DNA"/>
</dbReference>
<gene>
    <name evidence="2" type="ORF">LTR78_009162</name>
</gene>